<organism evidence="2 3">
    <name type="scientific">Mycoplasma leachii 06049</name>
    <dbReference type="NCBI Taxonomy" id="1188244"/>
    <lineage>
        <taxon>Bacteria</taxon>
        <taxon>Bacillati</taxon>
        <taxon>Mycoplasmatota</taxon>
        <taxon>Mollicutes</taxon>
        <taxon>Mycoplasmataceae</taxon>
        <taxon>Mycoplasma</taxon>
    </lineage>
</organism>
<dbReference type="EMBL" id="LAUU01000002">
    <property type="protein sequence ID" value="PTD31814.1"/>
    <property type="molecule type" value="Genomic_DNA"/>
</dbReference>
<accession>A0A2T4IAV1</accession>
<dbReference type="NCBIfam" id="NF045849">
    <property type="entry name" value="ICE_MMCAP2_0565"/>
    <property type="match status" value="1"/>
</dbReference>
<evidence type="ECO:0000256" key="1">
    <source>
        <dbReference type="SAM" id="Phobius"/>
    </source>
</evidence>
<keyword evidence="1 2" id="KW-0812">Transmembrane</keyword>
<gene>
    <name evidence="2" type="ORF">MLEAa_0270</name>
</gene>
<evidence type="ECO:0000313" key="3">
    <source>
        <dbReference type="Proteomes" id="UP000241093"/>
    </source>
</evidence>
<dbReference type="Proteomes" id="UP000241093">
    <property type="component" value="Unassembled WGS sequence"/>
</dbReference>
<feature type="transmembrane region" description="Helical" evidence="1">
    <location>
        <begin position="81"/>
        <end position="106"/>
    </location>
</feature>
<keyword evidence="1" id="KW-1133">Transmembrane helix</keyword>
<comment type="caution">
    <text evidence="2">The sequence shown here is derived from an EMBL/GenBank/DDBJ whole genome shotgun (WGS) entry which is preliminary data.</text>
</comment>
<keyword evidence="1" id="KW-0472">Membrane</keyword>
<dbReference type="AlphaFoldDB" id="A0A2T4IAV1"/>
<name>A0A2T4IAV1_9MOLU</name>
<feature type="transmembrane region" description="Helical" evidence="1">
    <location>
        <begin position="34"/>
        <end position="60"/>
    </location>
</feature>
<proteinExistence type="predicted"/>
<reference evidence="2 3" key="1">
    <citation type="submission" date="2015-04" db="EMBL/GenBank/DDBJ databases">
        <title>Genome sequence of Mycoplasma leachii strain 06049.</title>
        <authorList>
            <person name="Sirand-Pugnet P."/>
            <person name="Breton M."/>
            <person name="Dordet-Frisoni E."/>
            <person name="Baranowski E."/>
            <person name="Barre A."/>
            <person name="Couture C."/>
            <person name="Dupuy V."/>
            <person name="Gaurivaud P."/>
            <person name="Jacob D."/>
            <person name="Lemaitre C."/>
            <person name="Manso-Silvan L."/>
            <person name="Nikolski M."/>
            <person name="Nouvel L.-X."/>
            <person name="Poumarat F."/>
            <person name="Tardy F."/>
            <person name="Thebault P."/>
            <person name="Theil S."/>
            <person name="Citti C."/>
            <person name="Thiaucourt F."/>
            <person name="Blanchard A."/>
        </authorList>
    </citation>
    <scope>NUCLEOTIDE SEQUENCE [LARGE SCALE GENOMIC DNA]</scope>
    <source>
        <strain evidence="2 3">06049</strain>
    </source>
</reference>
<protein>
    <submittedName>
        <fullName evidence="2">Putative transmembrane protein</fullName>
    </submittedName>
</protein>
<sequence>MKDLLNVYLFAETNAANAEAIKQNLAQLAQQVQLYINIILGSIAGLLVLTVLVISAIAWFKGSNSDNAEKRVWEFTKIKWFAGFFLFIIVAWGISGIVTTILQNIWKV</sequence>
<evidence type="ECO:0000313" key="2">
    <source>
        <dbReference type="EMBL" id="PTD31814.1"/>
    </source>
</evidence>
<dbReference type="RefSeq" id="WP_107669313.1">
    <property type="nucleotide sequence ID" value="NZ_LAUU01000002.1"/>
</dbReference>